<dbReference type="Pfam" id="PF00642">
    <property type="entry name" value="zf-CCCH"/>
    <property type="match status" value="1"/>
</dbReference>
<keyword evidence="4" id="KW-1185">Reference proteome</keyword>
<sequence>MENYVYMCTMYDTVPQSINVNQATQRVLINPHFKANSKVFVNPNFVPSRTIHINPLLTTGSLKNIPDTNNQSNTVHINPLFSHKTASKCEDTKECPSAINRAIVLTKTKLIRSPYLKKKLVRNKDKIQKFGGTRACQSTNTRFKLDNRSQMLIGVAKKSTSRKLKINKLFRENNLSRIIKHTTLNQSMINICGIMYRKSKTSLRRTSNSSISQKKTFSNKKVNKDALKMKIVRLTSPKKNIHGINLDKKLKKCNIPCPLYKKYGICKAQISGKCFLKHDPDQIALCTRYKTFILNSVIKLIFDNRFLQGACIKSKCLLSHNVAPEKMPTCKYYLEGSCTRENCPYLHVKISSKADICRDFLEGFCKKASECNKRHQYSCPDYEKYGSCAKQRCPYPHGKMVRPYLVDSIFTKKCTTASKTTTVITKQNESVSAITKSERYYKEQSANEEQSKIENCVEDSLTNFVGLQFRPKLGLLPTYIGF</sequence>
<evidence type="ECO:0000313" key="4">
    <source>
        <dbReference type="Proteomes" id="UP001566132"/>
    </source>
</evidence>
<feature type="zinc finger region" description="C3H1-type" evidence="1">
    <location>
        <begin position="324"/>
        <end position="350"/>
    </location>
</feature>
<feature type="zinc finger region" description="C3H1-type" evidence="1">
    <location>
        <begin position="351"/>
        <end position="378"/>
    </location>
</feature>
<feature type="domain" description="C3H1-type" evidence="2">
    <location>
        <begin position="324"/>
        <end position="350"/>
    </location>
</feature>
<keyword evidence="1" id="KW-0862">Zinc</keyword>
<reference evidence="3 4" key="1">
    <citation type="submission" date="2024-05" db="EMBL/GenBank/DDBJ databases">
        <title>Genetic variation in Jamaican populations of the coffee berry borer (Hypothenemus hampei).</title>
        <authorList>
            <person name="Errbii M."/>
            <person name="Myrie A."/>
        </authorList>
    </citation>
    <scope>NUCLEOTIDE SEQUENCE [LARGE SCALE GENOMIC DNA]</scope>
    <source>
        <strain evidence="3">JA-Hopewell-2020-01-JO</strain>
        <tissue evidence="3">Whole body</tissue>
    </source>
</reference>
<accession>A0ABD1FBF8</accession>
<proteinExistence type="predicted"/>
<evidence type="ECO:0000313" key="3">
    <source>
        <dbReference type="EMBL" id="KAL1516616.1"/>
    </source>
</evidence>
<protein>
    <recommendedName>
        <fullName evidence="2">C3H1-type domain-containing protein</fullName>
    </recommendedName>
</protein>
<feature type="domain" description="C3H1-type" evidence="2">
    <location>
        <begin position="351"/>
        <end position="378"/>
    </location>
</feature>
<keyword evidence="1" id="KW-0863">Zinc-finger</keyword>
<dbReference type="SMART" id="SM00356">
    <property type="entry name" value="ZnF_C3H1"/>
    <property type="match status" value="3"/>
</dbReference>
<dbReference type="PANTHER" id="PTHR46156:SF1">
    <property type="entry name" value="ZINC FINGER CCCH DOMAIN-CONTAINING PROTEIN 3"/>
    <property type="match status" value="1"/>
</dbReference>
<evidence type="ECO:0000256" key="1">
    <source>
        <dbReference type="PROSITE-ProRule" id="PRU00723"/>
    </source>
</evidence>
<organism evidence="3 4">
    <name type="scientific">Hypothenemus hampei</name>
    <name type="common">Coffee berry borer</name>
    <dbReference type="NCBI Taxonomy" id="57062"/>
    <lineage>
        <taxon>Eukaryota</taxon>
        <taxon>Metazoa</taxon>
        <taxon>Ecdysozoa</taxon>
        <taxon>Arthropoda</taxon>
        <taxon>Hexapoda</taxon>
        <taxon>Insecta</taxon>
        <taxon>Pterygota</taxon>
        <taxon>Neoptera</taxon>
        <taxon>Endopterygota</taxon>
        <taxon>Coleoptera</taxon>
        <taxon>Polyphaga</taxon>
        <taxon>Cucujiformia</taxon>
        <taxon>Curculionidae</taxon>
        <taxon>Scolytinae</taxon>
        <taxon>Hypothenemus</taxon>
    </lineage>
</organism>
<dbReference type="GO" id="GO:0008270">
    <property type="term" value="F:zinc ion binding"/>
    <property type="evidence" value="ECO:0007669"/>
    <property type="project" value="UniProtKB-KW"/>
</dbReference>
<comment type="caution">
    <text evidence="3">The sequence shown here is derived from an EMBL/GenBank/DDBJ whole genome shotgun (WGS) entry which is preliminary data.</text>
</comment>
<dbReference type="PROSITE" id="PS50103">
    <property type="entry name" value="ZF_C3H1"/>
    <property type="match status" value="2"/>
</dbReference>
<evidence type="ECO:0000259" key="2">
    <source>
        <dbReference type="PROSITE" id="PS50103"/>
    </source>
</evidence>
<dbReference type="PANTHER" id="PTHR46156">
    <property type="entry name" value="CCCH ZINGC FINGER"/>
    <property type="match status" value="1"/>
</dbReference>
<keyword evidence="1" id="KW-0479">Metal-binding</keyword>
<dbReference type="Proteomes" id="UP001566132">
    <property type="component" value="Unassembled WGS sequence"/>
</dbReference>
<dbReference type="AlphaFoldDB" id="A0ABD1FBF8"/>
<dbReference type="InterPro" id="IPR000571">
    <property type="entry name" value="Znf_CCCH"/>
</dbReference>
<gene>
    <name evidence="3" type="ORF">ABEB36_000504</name>
</gene>
<dbReference type="Gene3D" id="4.10.1000.10">
    <property type="entry name" value="Zinc finger, CCCH-type"/>
    <property type="match status" value="2"/>
</dbReference>
<name>A0ABD1FBF8_HYPHA</name>
<dbReference type="EMBL" id="JBDJPC010000001">
    <property type="protein sequence ID" value="KAL1516616.1"/>
    <property type="molecule type" value="Genomic_DNA"/>
</dbReference>